<dbReference type="STRING" id="318479.A0A0N4URQ9"/>
<dbReference type="GO" id="GO:0005243">
    <property type="term" value="F:gap junction channel activity"/>
    <property type="evidence" value="ECO:0007669"/>
    <property type="project" value="TreeGrafter"/>
</dbReference>
<evidence type="ECO:0000256" key="6">
    <source>
        <dbReference type="ARBA" id="ARBA00022868"/>
    </source>
</evidence>
<evidence type="ECO:0000313" key="13">
    <source>
        <dbReference type="EMBL" id="VDN54171.1"/>
    </source>
</evidence>
<dbReference type="AlphaFoldDB" id="A0A0N4URQ9"/>
<feature type="transmembrane region" description="Helical" evidence="12">
    <location>
        <begin position="280"/>
        <end position="304"/>
    </location>
</feature>
<evidence type="ECO:0000313" key="14">
    <source>
        <dbReference type="Proteomes" id="UP000038040"/>
    </source>
</evidence>
<evidence type="ECO:0000256" key="7">
    <source>
        <dbReference type="ARBA" id="ARBA00022949"/>
    </source>
</evidence>
<evidence type="ECO:0000256" key="1">
    <source>
        <dbReference type="ARBA" id="ARBA00004610"/>
    </source>
</evidence>
<name>A0A0N4URQ9_DRAME</name>
<accession>A0A0N4URQ9</accession>
<keyword evidence="4" id="KW-1003">Cell membrane</keyword>
<comment type="similarity">
    <text evidence="12">Belongs to the pannexin family.</text>
</comment>
<evidence type="ECO:0000256" key="8">
    <source>
        <dbReference type="ARBA" id="ARBA00022989"/>
    </source>
</evidence>
<keyword evidence="3 12" id="KW-0813">Transport</keyword>
<reference evidence="13 15" key="2">
    <citation type="submission" date="2018-11" db="EMBL/GenBank/DDBJ databases">
        <authorList>
            <consortium name="Pathogen Informatics"/>
        </authorList>
    </citation>
    <scope>NUCLEOTIDE SEQUENCE [LARGE SCALE GENOMIC DNA]</scope>
</reference>
<dbReference type="InterPro" id="IPR000990">
    <property type="entry name" value="Innexin"/>
</dbReference>
<dbReference type="PRINTS" id="PR01262">
    <property type="entry name" value="INNEXIN"/>
</dbReference>
<comment type="subcellular location">
    <subcellularLocation>
        <location evidence="1">Cell junction</location>
        <location evidence="1">Gap junction</location>
    </subcellularLocation>
    <subcellularLocation>
        <location evidence="2 12">Cell membrane</location>
        <topology evidence="2 12">Multi-pass membrane protein</topology>
    </subcellularLocation>
</comment>
<dbReference type="OrthoDB" id="5867527at2759"/>
<evidence type="ECO:0000256" key="5">
    <source>
        <dbReference type="ARBA" id="ARBA00022692"/>
    </source>
</evidence>
<keyword evidence="8 12" id="KW-1133">Transmembrane helix</keyword>
<comment type="function">
    <text evidence="12">Structural component of the gap junctions.</text>
</comment>
<protein>
    <recommendedName>
        <fullName evidence="12">Innexin</fullName>
    </recommendedName>
</protein>
<feature type="transmembrane region" description="Helical" evidence="12">
    <location>
        <begin position="190"/>
        <end position="209"/>
    </location>
</feature>
<keyword evidence="15" id="KW-1185">Reference proteome</keyword>
<keyword evidence="10 12" id="KW-0472">Membrane</keyword>
<dbReference type="PANTHER" id="PTHR11893">
    <property type="entry name" value="INNEXIN"/>
    <property type="match status" value="1"/>
</dbReference>
<dbReference type="WBParaSite" id="DME_0001074101-mRNA-1">
    <property type="protein sequence ID" value="DME_0001074101-mRNA-1"/>
    <property type="gene ID" value="DME_0001074101"/>
</dbReference>
<evidence type="ECO:0000256" key="2">
    <source>
        <dbReference type="ARBA" id="ARBA00004651"/>
    </source>
</evidence>
<keyword evidence="7" id="KW-0965">Cell junction</keyword>
<evidence type="ECO:0000256" key="10">
    <source>
        <dbReference type="ARBA" id="ARBA00023136"/>
    </source>
</evidence>
<dbReference type="Pfam" id="PF00876">
    <property type="entry name" value="Innexin"/>
    <property type="match status" value="1"/>
</dbReference>
<comment type="caution">
    <text evidence="12">Lacks conserved residue(s) required for the propagation of feature annotation.</text>
</comment>
<gene>
    <name evidence="12" type="primary">inx</name>
    <name evidence="13" type="ORF">DME_LOCUS4144</name>
</gene>
<keyword evidence="9 12" id="KW-0406">Ion transport</keyword>
<evidence type="ECO:0000256" key="3">
    <source>
        <dbReference type="ARBA" id="ARBA00022448"/>
    </source>
</evidence>
<evidence type="ECO:0000313" key="16">
    <source>
        <dbReference type="WBParaSite" id="DME_0001074101-mRNA-1"/>
    </source>
</evidence>
<proteinExistence type="inferred from homology"/>
<dbReference type="PROSITE" id="PS51013">
    <property type="entry name" value="PANNEXIN"/>
    <property type="match status" value="1"/>
</dbReference>
<evidence type="ECO:0000256" key="11">
    <source>
        <dbReference type="ARBA" id="ARBA00023303"/>
    </source>
</evidence>
<organism evidence="14 16">
    <name type="scientific">Dracunculus medinensis</name>
    <name type="common">Guinea worm</name>
    <dbReference type="NCBI Taxonomy" id="318479"/>
    <lineage>
        <taxon>Eukaryota</taxon>
        <taxon>Metazoa</taxon>
        <taxon>Ecdysozoa</taxon>
        <taxon>Nematoda</taxon>
        <taxon>Chromadorea</taxon>
        <taxon>Rhabditida</taxon>
        <taxon>Spirurina</taxon>
        <taxon>Dracunculoidea</taxon>
        <taxon>Dracunculidae</taxon>
        <taxon>Dracunculus</taxon>
    </lineage>
</organism>
<dbReference type="EMBL" id="UYYG01000326">
    <property type="protein sequence ID" value="VDN54171.1"/>
    <property type="molecule type" value="Genomic_DNA"/>
</dbReference>
<keyword evidence="6" id="KW-0303">Gap junction</keyword>
<dbReference type="Proteomes" id="UP000274756">
    <property type="component" value="Unassembled WGS sequence"/>
</dbReference>
<keyword evidence="5 12" id="KW-0812">Transmembrane</keyword>
<reference evidence="16" key="1">
    <citation type="submission" date="2017-02" db="UniProtKB">
        <authorList>
            <consortium name="WormBaseParasite"/>
        </authorList>
    </citation>
    <scope>IDENTIFICATION</scope>
</reference>
<dbReference type="PANTHER" id="PTHR11893:SF10">
    <property type="entry name" value="INNEXIN-6"/>
    <property type="match status" value="1"/>
</dbReference>
<evidence type="ECO:0000256" key="12">
    <source>
        <dbReference type="RuleBase" id="RU010713"/>
    </source>
</evidence>
<dbReference type="GO" id="GO:0005921">
    <property type="term" value="C:gap junction"/>
    <property type="evidence" value="ECO:0007669"/>
    <property type="project" value="UniProtKB-SubCell"/>
</dbReference>
<keyword evidence="11 12" id="KW-0407">Ion channel</keyword>
<dbReference type="GO" id="GO:0005886">
    <property type="term" value="C:plasma membrane"/>
    <property type="evidence" value="ECO:0007669"/>
    <property type="project" value="UniProtKB-SubCell"/>
</dbReference>
<feature type="transmembrane region" description="Helical" evidence="12">
    <location>
        <begin position="104"/>
        <end position="121"/>
    </location>
</feature>
<evidence type="ECO:0000256" key="9">
    <source>
        <dbReference type="ARBA" id="ARBA00023065"/>
    </source>
</evidence>
<evidence type="ECO:0000313" key="15">
    <source>
        <dbReference type="Proteomes" id="UP000274756"/>
    </source>
</evidence>
<dbReference type="GO" id="GO:0034220">
    <property type="term" value="P:monoatomic ion transmembrane transport"/>
    <property type="evidence" value="ECO:0007669"/>
    <property type="project" value="UniProtKB-KW"/>
</dbReference>
<evidence type="ECO:0000256" key="4">
    <source>
        <dbReference type="ARBA" id="ARBA00022475"/>
    </source>
</evidence>
<dbReference type="Proteomes" id="UP000038040">
    <property type="component" value="Unplaced"/>
</dbReference>
<sequence>MASQIGAILSVNAIIGKIFTQPKGSLAERLSSTITVCILAISSAILLSTHVLGEPITCWTPAQFTKTWVDFVNQYCYVHGTYFVPLEEGLDYSPLERRKFPINYYQWVPYILAAQALLYYLPRFIWRCFCSFSGYDLIEAIHQVENNWQDLKRNEEKFKARLATFEKQSAIFIWDGILLARKKRLHYLPFYYFLYIFLQACNSWVQFIWLNASIQSATYTLWGPSIISDLFHGVDWQVSGHFPRITHCDFSRRRPASVQLDTVLCVLTLNIYYEKLLLFLWFWMLIIAIVTTVSCISWAISFALTGSTKSYRFYTLKNFIFLITRLRARLKGRKNTTMVTYGYLVIPAAYPMTGRNTYL</sequence>